<protein>
    <submittedName>
        <fullName evidence="1">Tail tubular protein B</fullName>
    </submittedName>
</protein>
<sequence length="916" mass="100753">MASITQTIPNFFGGISKVPDSQMGQGQVKDALNCIPDLNKGLYKRPGARRIGTSALTGATTSGYWFHYYRDENEGSYIGQVQTDGSVNMWDTDTGNAITVTYESGQETNLKNYLSNGTVTDETLQFTTINDNTFVVNRNVTAAMKATSVSKTDERPHTYSAFIELKRVQNGRQYGLNIHNPTSNTTTSISTATQVSANPTGQGYDTFSGNRGHCPHVGTKVFTLNDGNKTNLVFRLTVTGQQGPVPNSNDDSPEAEDYTCTYSHRLDLLHGGEGWTVGSAGTVTLEGKNYPIDIDKIETVSVRASIKAVRPDPTPFDQQTNVTPDSILGGITAELSGTGISHEVIGNGIYFYSNSTNFTVEAQNTDLMTVITDQVNDITGLPFQCKHGYIVKVSNSSSADDDYYLRFEGNGGGSGPGSWVECAEPGIADELDQLTLPIVIQRTSNGNFKVKRFTYSARTVGDDNTNPVPSFVGNKINKVLFFRNRLAFLSDENVILSQPGDLGNFFVNTALTVSGTDPIDISCSSKYPAILFDAIEVNTGMIVFAENQQFLLATDSDILNPETARLSSISTYNYNTAVPPFSLGTVAGFLDNAGAFTRFFVMSNVAREGEPSVNELSKVVANVLSKDLDLLADSRENTSIFFGKKDSDEVFGYKYFNVADRQVQSSWFRWKHTRPIKYHCCVNDSYFFIDNQMFLQRIDLIRDDESTFEENGNEYLVHLDNYVSVSGGTYNSTTRKTTFTLSWLSSIADKSVDLVAVKAGTNGFIALDIDVPASGTTVTVDGDHSSGSVIFGYQYKMSVKLPRFFVQKLAGERTVNEERGSLIVHRVKPAFGRLGQYKTVCARTGKVDYIEEFTSSTFNQYKIADVQVEDEYTGTVPIYEKNNNFTLSIESESPLPATLISLTWEGDYSPKYYKNV</sequence>
<name>A0A345AYB4_9CAUD</name>
<evidence type="ECO:0000313" key="2">
    <source>
        <dbReference type="Proteomes" id="UP000255828"/>
    </source>
</evidence>
<gene>
    <name evidence="1" type="ORF">STIP37_34</name>
</gene>
<dbReference type="Proteomes" id="UP000255828">
    <property type="component" value="Segment"/>
</dbReference>
<organism evidence="1">
    <name type="scientific">Synechococcus T7-like phage S-TIP37</name>
    <dbReference type="NCBI Taxonomy" id="1332145"/>
    <lineage>
        <taxon>Viruses</taxon>
        <taxon>Duplodnaviria</taxon>
        <taxon>Heunggongvirae</taxon>
        <taxon>Uroviricota</taxon>
        <taxon>Caudoviricetes</taxon>
        <taxon>Autographivirales</taxon>
        <taxon>Sechaudvirinae</taxon>
        <taxon>Igirivirus</taxon>
        <taxon>Igirivirus STIP37</taxon>
    </lineage>
</organism>
<proteinExistence type="predicted"/>
<dbReference type="Pfam" id="PF25675">
    <property type="entry name" value="Phage_nozzle"/>
    <property type="match status" value="2"/>
</dbReference>
<keyword evidence="2" id="KW-1185">Reference proteome</keyword>
<reference evidence="1" key="1">
    <citation type="submission" date="2018-06" db="EMBL/GenBank/DDBJ databases">
        <authorList>
            <person name="Zhirakovskaya E."/>
        </authorList>
    </citation>
    <scope>NUCLEOTIDE SEQUENCE [LARGE SCALE GENOMIC DNA]</scope>
</reference>
<evidence type="ECO:0000313" key="1">
    <source>
        <dbReference type="EMBL" id="AXF42094.1"/>
    </source>
</evidence>
<dbReference type="EMBL" id="MH540083">
    <property type="protein sequence ID" value="AXF42094.1"/>
    <property type="molecule type" value="Genomic_DNA"/>
</dbReference>
<dbReference type="InterPro" id="IPR058003">
    <property type="entry name" value="Phage_gp12"/>
</dbReference>
<accession>A0A345AYB4</accession>